<proteinExistence type="predicted"/>
<accession>A0A7Y3RMT3</accession>
<organism evidence="2 3">
    <name type="scientific">Parvularcula mediterranea</name>
    <dbReference type="NCBI Taxonomy" id="2732508"/>
    <lineage>
        <taxon>Bacteria</taxon>
        <taxon>Pseudomonadati</taxon>
        <taxon>Pseudomonadota</taxon>
        <taxon>Alphaproteobacteria</taxon>
        <taxon>Parvularculales</taxon>
        <taxon>Parvularculaceae</taxon>
        <taxon>Parvularcula</taxon>
    </lineage>
</organism>
<evidence type="ECO:0000259" key="1">
    <source>
        <dbReference type="Pfam" id="PF09718"/>
    </source>
</evidence>
<dbReference type="EMBL" id="JABFCX010000003">
    <property type="protein sequence ID" value="NNU16982.1"/>
    <property type="molecule type" value="Genomic_DNA"/>
</dbReference>
<evidence type="ECO:0000313" key="3">
    <source>
        <dbReference type="Proteomes" id="UP000536835"/>
    </source>
</evidence>
<name>A0A7Y3RMT3_9PROT</name>
<comment type="caution">
    <text evidence="2">The sequence shown here is derived from an EMBL/GenBank/DDBJ whole genome shotgun (WGS) entry which is preliminary data.</text>
</comment>
<dbReference type="Pfam" id="PF09718">
    <property type="entry name" value="Tape_meas_lam_C"/>
    <property type="match status" value="1"/>
</dbReference>
<dbReference type="InterPro" id="IPR006431">
    <property type="entry name" value="Phage_tape_meas_C"/>
</dbReference>
<dbReference type="AlphaFoldDB" id="A0A7Y3RMT3"/>
<reference evidence="2 3" key="1">
    <citation type="submission" date="2020-05" db="EMBL/GenBank/DDBJ databases">
        <title>Parvularcula mediterraneae sp. nov., isolated from polypropylene straw from shallow seawater of the seashore of Laganas in Zakynthos island, Greece.</title>
        <authorList>
            <person name="Szabo I."/>
            <person name="Al-Omari J."/>
            <person name="Rado J."/>
            <person name="Szerdahelyi G.S."/>
        </authorList>
    </citation>
    <scope>NUCLEOTIDE SEQUENCE [LARGE SCALE GENOMIC DNA]</scope>
    <source>
        <strain evidence="2 3">ZS-1/3</strain>
    </source>
</reference>
<dbReference type="RefSeq" id="WP_173199967.1">
    <property type="nucleotide sequence ID" value="NZ_JABFCX010000003.1"/>
</dbReference>
<sequence length="102" mass="10968">MPQDRQAHSVVDGETEAQLRPVAAAIETAFSELARSLTDELERASAEGRQSMRELADGVIEDLARMASQRLIGDPLSRAFGGQDGKGSDIVSALIKRSMRNG</sequence>
<feature type="domain" description="Bacteriophage tail tape measure C-terminal" evidence="1">
    <location>
        <begin position="18"/>
        <end position="76"/>
    </location>
</feature>
<protein>
    <recommendedName>
        <fullName evidence="1">Bacteriophage tail tape measure C-terminal domain-containing protein</fullName>
    </recommendedName>
</protein>
<evidence type="ECO:0000313" key="2">
    <source>
        <dbReference type="EMBL" id="NNU16982.1"/>
    </source>
</evidence>
<dbReference type="Proteomes" id="UP000536835">
    <property type="component" value="Unassembled WGS sequence"/>
</dbReference>
<gene>
    <name evidence="2" type="ORF">HK107_11690</name>
</gene>
<keyword evidence="3" id="KW-1185">Reference proteome</keyword>